<dbReference type="GeneID" id="40315701"/>
<reference evidence="2 3" key="1">
    <citation type="journal article" date="2018" name="BMC Genomics">
        <title>Genomic comparison of Trypanosoma conorhini and Trypanosoma rangeli to Trypanosoma cruzi strains of high and low virulence.</title>
        <authorList>
            <person name="Bradwell K.R."/>
            <person name="Koparde V.N."/>
            <person name="Matveyev A.V."/>
            <person name="Serrano M.G."/>
            <person name="Alves J.M."/>
            <person name="Parikh H."/>
            <person name="Huang B."/>
            <person name="Lee V."/>
            <person name="Espinosa-Alvarez O."/>
            <person name="Ortiz P.A."/>
            <person name="Costa-Martins A.G."/>
            <person name="Teixeira M.M."/>
            <person name="Buck G.A."/>
        </authorList>
    </citation>
    <scope>NUCLEOTIDE SEQUENCE [LARGE SCALE GENOMIC DNA]</scope>
    <source>
        <strain evidence="2 3">025E</strain>
    </source>
</reference>
<organism evidence="2 3">
    <name type="scientific">Trypanosoma conorhini</name>
    <dbReference type="NCBI Taxonomy" id="83891"/>
    <lineage>
        <taxon>Eukaryota</taxon>
        <taxon>Discoba</taxon>
        <taxon>Euglenozoa</taxon>
        <taxon>Kinetoplastea</taxon>
        <taxon>Metakinetoplastina</taxon>
        <taxon>Trypanosomatida</taxon>
        <taxon>Trypanosomatidae</taxon>
        <taxon>Trypanosoma</taxon>
    </lineage>
</organism>
<evidence type="ECO:0000313" key="3">
    <source>
        <dbReference type="Proteomes" id="UP000284403"/>
    </source>
</evidence>
<keyword evidence="3" id="KW-1185">Reference proteome</keyword>
<feature type="region of interest" description="Disordered" evidence="1">
    <location>
        <begin position="600"/>
        <end position="620"/>
    </location>
</feature>
<dbReference type="EMBL" id="MKKU01000077">
    <property type="protein sequence ID" value="RNF25686.1"/>
    <property type="molecule type" value="Genomic_DNA"/>
</dbReference>
<proteinExistence type="predicted"/>
<dbReference type="RefSeq" id="XP_029230892.1">
    <property type="nucleotide sequence ID" value="XM_029369025.1"/>
</dbReference>
<dbReference type="AlphaFoldDB" id="A0A422Q6U7"/>
<sequence>MTQTVDLFNHAKSSSSEGRVWSVDAATFNEVPEVPRVLADSQFYLAYTMKRRHVLRVVKRSNLLKGCVRAHAKPIHAVKFVNYRSNVAASAGEGEFFVWVVTDETEVGNGDPNPAAHLTVKVYFKLQDPVTLPCFSFFINAESQRPDLLVLYETQAAILDSSSLIERFDGESLEASLQQNCTTLRALSHPVSENSLCSVGSGGWFTFTTEPTMVAACTLRNRSTPSWACCEGEQVRALHLLDAAVAENAAVLVAASTRAVYQWLLTGVAEPSLLRKFVIDGPIVAMESSRETFAVFDDRKQLALVSVQSPSSFVCNYFMMPCQLQRRGFCFNRTADGCCVLADMSNRLTIFHLKPSRREEQPHGQKPPAVTTGKRGGASLKPDTTTTTKTTSATVTAGVSPVPAATASASLPTAQAEGPRVGKKIIANLVSQLGLSASKTNVVVAAGSPATLQSTATATAAAAPQRTSPYGHSSRPVTAGLVAANSGANATQPPTAAAATGTTTATADGDGEGSSPACVTSPATVHGSRPALHNSSLPQAPTDGVLAAAVYQSEEEVRHAVAQLDSVITNTLQVLKLLPDTVRRDHEQLLNLGLEAQMTELQQSRSTPQTQPPPRPAAAATPSVFETYTLVFIADSLSRNIAKGVKRGVDQAMTLHLDHEVRHAIGSRVRQTQKNIIKNRIDEAMRESTTQFVAQVTQTVENLVKRELAEVLGGINGSLTTLVKENASLQKELNTIMSSGVVEEMRRMRKELCTLRETVEQQKAALENCSLRATGALQGNTPAPETILATALSLMQEKQHLQGLEYLLAAQQPPLLLQFFTKLTKESESIYLELVENAATPNEVWCSLLLQLVEAAETEADKEAVVSIASDILSEREELLHGSALGAKLARVMRDFGEQAKTETTNRSFLKCLKDLKKQLQA</sequence>
<feature type="compositionally biased region" description="Low complexity" evidence="1">
    <location>
        <begin position="384"/>
        <end position="395"/>
    </location>
</feature>
<feature type="compositionally biased region" description="Low complexity" evidence="1">
    <location>
        <begin position="487"/>
        <end position="507"/>
    </location>
</feature>
<dbReference type="Proteomes" id="UP000284403">
    <property type="component" value="Unassembled WGS sequence"/>
</dbReference>
<dbReference type="OrthoDB" id="271755at2759"/>
<accession>A0A422Q6U7</accession>
<evidence type="ECO:0000313" key="2">
    <source>
        <dbReference type="EMBL" id="RNF25686.1"/>
    </source>
</evidence>
<name>A0A422Q6U7_9TRYP</name>
<feature type="compositionally biased region" description="Low complexity" evidence="1">
    <location>
        <begin position="457"/>
        <end position="469"/>
    </location>
</feature>
<evidence type="ECO:0000256" key="1">
    <source>
        <dbReference type="SAM" id="MobiDB-lite"/>
    </source>
</evidence>
<feature type="region of interest" description="Disordered" evidence="1">
    <location>
        <begin position="457"/>
        <end position="540"/>
    </location>
</feature>
<protein>
    <submittedName>
        <fullName evidence="2">Putative immunodominant antigen, putative,tc40 antigen-like</fullName>
    </submittedName>
</protein>
<gene>
    <name evidence="2" type="ORF">Tco025E_02090</name>
</gene>
<comment type="caution">
    <text evidence="2">The sequence shown here is derived from an EMBL/GenBank/DDBJ whole genome shotgun (WGS) entry which is preliminary data.</text>
</comment>
<feature type="region of interest" description="Disordered" evidence="1">
    <location>
        <begin position="354"/>
        <end position="395"/>
    </location>
</feature>